<dbReference type="EMBL" id="CP076448">
    <property type="protein sequence ID" value="QXM25979.1"/>
    <property type="molecule type" value="Genomic_DNA"/>
</dbReference>
<dbReference type="PANTHER" id="PTHR36057:SF1">
    <property type="entry name" value="LIPOPROTEIN LIPID ATTACHMENT SITE-LIKE PROTEIN, PUTATIVE (DUF1223)-RELATED"/>
    <property type="match status" value="1"/>
</dbReference>
<dbReference type="InterPro" id="IPR010634">
    <property type="entry name" value="DUF1223"/>
</dbReference>
<dbReference type="Proteomes" id="UP000694001">
    <property type="component" value="Chromosome"/>
</dbReference>
<protein>
    <submittedName>
        <fullName evidence="1">DUF1223 domain-containing protein</fullName>
    </submittedName>
</protein>
<keyword evidence="2" id="KW-1185">Reference proteome</keyword>
<evidence type="ECO:0000313" key="2">
    <source>
        <dbReference type="Proteomes" id="UP000694001"/>
    </source>
</evidence>
<evidence type="ECO:0000313" key="1">
    <source>
        <dbReference type="EMBL" id="QXM25979.1"/>
    </source>
</evidence>
<proteinExistence type="predicted"/>
<dbReference type="Pfam" id="PF06764">
    <property type="entry name" value="DUF1223"/>
    <property type="match status" value="1"/>
</dbReference>
<dbReference type="AlphaFoldDB" id="A0A975U478"/>
<dbReference type="PANTHER" id="PTHR36057">
    <property type="match status" value="1"/>
</dbReference>
<dbReference type="KEGG" id="elio:KO353_07255"/>
<organism evidence="1 2">
    <name type="scientific">Elioraea tepida</name>
    <dbReference type="NCBI Taxonomy" id="2843330"/>
    <lineage>
        <taxon>Bacteria</taxon>
        <taxon>Pseudomonadati</taxon>
        <taxon>Pseudomonadota</taxon>
        <taxon>Alphaproteobacteria</taxon>
        <taxon>Acetobacterales</taxon>
        <taxon>Elioraeaceae</taxon>
        <taxon>Elioraea</taxon>
    </lineage>
</organism>
<reference evidence="1" key="1">
    <citation type="submission" date="2021-06" db="EMBL/GenBank/DDBJ databases">
        <title>Elioraea tepida, sp. nov., a moderately thermophilic aerobic anoxygenic phototrophic bacterium isolated from an alkaline siliceous hot spring mat community in Yellowstone National Park, WY, USA.</title>
        <authorList>
            <person name="Saini M.K."/>
            <person name="Yoshida S."/>
            <person name="Sebastian A."/>
            <person name="Hirose S."/>
            <person name="Hara E."/>
            <person name="Tamaki H."/>
            <person name="Soulier N.T."/>
            <person name="Albert I."/>
            <person name="Hanada S."/>
            <person name="Bryant D.A."/>
            <person name="Tank M."/>
        </authorList>
    </citation>
    <scope>NUCLEOTIDE SEQUENCE</scope>
    <source>
        <strain evidence="1">MS-P2</strain>
    </source>
</reference>
<name>A0A975U478_9PROT</name>
<accession>A0A975U478</accession>
<dbReference type="RefSeq" id="WP_218287030.1">
    <property type="nucleotide sequence ID" value="NZ_CP076448.1"/>
</dbReference>
<gene>
    <name evidence="1" type="ORF">KO353_07255</name>
</gene>
<sequence>MLRLLVGVLCACAALFVSPERPRAQTQASAEPTVSRGPVLLELFTSQGCSACPPADRLLAELSQRPELLALSFHVSYWDHMGWSDPFAIPASVRRQRGYARAMRSRSIYTPQIVVQGAAAAVGSDAAGIERLIRDAAPAVALAIAREPGRADRFTVTIPEVKDAPLPLELWAVLYVRTGGGFVANGENAGHMLTHVNVVRHAAVVASVETTPLVVRIEPPLAADIDSVAMILQGRNLGPVVGTGRLALR</sequence>